<dbReference type="PROSITE" id="PS51192">
    <property type="entry name" value="HELICASE_ATP_BIND_1"/>
    <property type="match status" value="1"/>
</dbReference>
<dbReference type="GO" id="GO:0005634">
    <property type="term" value="C:nucleus"/>
    <property type="evidence" value="ECO:0007669"/>
    <property type="project" value="TreeGrafter"/>
</dbReference>
<name>A0A6S7G9C6_PARCT</name>
<dbReference type="FunFam" id="3.40.50.300:FF:000577">
    <property type="entry name" value="lymphoid-specific helicase isoform X1"/>
    <property type="match status" value="1"/>
</dbReference>
<dbReference type="GO" id="GO:0004386">
    <property type="term" value="F:helicase activity"/>
    <property type="evidence" value="ECO:0007669"/>
    <property type="project" value="UniProtKB-KW"/>
</dbReference>
<dbReference type="GO" id="GO:0005721">
    <property type="term" value="C:pericentric heterochromatin"/>
    <property type="evidence" value="ECO:0007669"/>
    <property type="project" value="TreeGrafter"/>
</dbReference>
<keyword evidence="2" id="KW-0067">ATP-binding</keyword>
<dbReference type="GO" id="GO:0006346">
    <property type="term" value="P:DNA methylation-dependent constitutive heterochromatin formation"/>
    <property type="evidence" value="ECO:0007669"/>
    <property type="project" value="TreeGrafter"/>
</dbReference>
<evidence type="ECO:0000256" key="1">
    <source>
        <dbReference type="ARBA" id="ARBA00022801"/>
    </source>
</evidence>
<dbReference type="InterPro" id="IPR049730">
    <property type="entry name" value="SNF2/RAD54-like_C"/>
</dbReference>
<keyword evidence="2" id="KW-0547">Nucleotide-binding</keyword>
<accession>A0A6S7G9C6</accession>
<dbReference type="SUPFAM" id="SSF52540">
    <property type="entry name" value="P-loop containing nucleoside triphosphate hydrolases"/>
    <property type="match status" value="2"/>
</dbReference>
<comment type="caution">
    <text evidence="2">The sequence shown here is derived from an EMBL/GenBank/DDBJ whole genome shotgun (WGS) entry which is preliminary data.</text>
</comment>
<keyword evidence="1" id="KW-0378">Hydrolase</keyword>
<dbReference type="CDD" id="cd18793">
    <property type="entry name" value="SF2_C_SNF"/>
    <property type="match status" value="1"/>
</dbReference>
<dbReference type="PANTHER" id="PTHR47161:SF1">
    <property type="entry name" value="LYMPHOID-SPECIFIC HELICASE"/>
    <property type="match status" value="1"/>
</dbReference>
<keyword evidence="3" id="KW-1185">Reference proteome</keyword>
<dbReference type="InterPro" id="IPR038718">
    <property type="entry name" value="SNF2-like_sf"/>
</dbReference>
<dbReference type="SMART" id="SM00490">
    <property type="entry name" value="HELICc"/>
    <property type="match status" value="1"/>
</dbReference>
<reference evidence="2" key="1">
    <citation type="submission" date="2020-04" db="EMBL/GenBank/DDBJ databases">
        <authorList>
            <person name="Alioto T."/>
            <person name="Alioto T."/>
            <person name="Gomez Garrido J."/>
        </authorList>
    </citation>
    <scope>NUCLEOTIDE SEQUENCE</scope>
    <source>
        <strain evidence="2">A484AB</strain>
    </source>
</reference>
<dbReference type="AlphaFoldDB" id="A0A6S7G9C6"/>
<organism evidence="2 3">
    <name type="scientific">Paramuricea clavata</name>
    <name type="common">Red gorgonian</name>
    <name type="synonym">Violescent sea-whip</name>
    <dbReference type="NCBI Taxonomy" id="317549"/>
    <lineage>
        <taxon>Eukaryota</taxon>
        <taxon>Metazoa</taxon>
        <taxon>Cnidaria</taxon>
        <taxon>Anthozoa</taxon>
        <taxon>Octocorallia</taxon>
        <taxon>Malacalcyonacea</taxon>
        <taxon>Plexauridae</taxon>
        <taxon>Paramuricea</taxon>
    </lineage>
</organism>
<proteinExistence type="predicted"/>
<dbReference type="InterPro" id="IPR000330">
    <property type="entry name" value="SNF2_N"/>
</dbReference>
<dbReference type="InterPro" id="IPR001650">
    <property type="entry name" value="Helicase_C-like"/>
</dbReference>
<evidence type="ECO:0000313" key="3">
    <source>
        <dbReference type="Proteomes" id="UP001152795"/>
    </source>
</evidence>
<dbReference type="Gene3D" id="3.40.50.10810">
    <property type="entry name" value="Tandem AAA-ATPase domain"/>
    <property type="match status" value="1"/>
</dbReference>
<dbReference type="Pfam" id="PF00176">
    <property type="entry name" value="SNF2-rel_dom"/>
    <property type="match status" value="1"/>
</dbReference>
<dbReference type="Gene3D" id="3.40.50.300">
    <property type="entry name" value="P-loop containing nucleotide triphosphate hydrolases"/>
    <property type="match status" value="1"/>
</dbReference>
<protein>
    <submittedName>
        <fullName evidence="2">Lymphoid-specific helicase</fullName>
    </submittedName>
</protein>
<dbReference type="EMBL" id="CACRXK020001342">
    <property type="protein sequence ID" value="CAB3988558.1"/>
    <property type="molecule type" value="Genomic_DNA"/>
</dbReference>
<dbReference type="PROSITE" id="PS51194">
    <property type="entry name" value="HELICASE_CTER"/>
    <property type="match status" value="1"/>
</dbReference>
<sequence length="541" mass="63017">MIYHGLPEERTQLRKKFGKLYGEDPLKSFPVAITSYDIILRDRKYLMKYKWKYLIVDEGHRIKNLNCKLIRELKALPAANRLLLTGTPLQNNLSELWSLLNFLLPDIFNDLNSFQAWFDFSAISESDGNEKIIAQEREHHVLERLHSILTPFLLRRLKCDVSLDIPPKKEVFVYAPLTQKQKDWYQLALDKIRLFSTLKDEKEIVPSFTPTGRARRGCSSNLNYGIFDDDNLDYEDLIEILTDDDERKREARQTISTPMICERNVKVLNIVMILRKACMHPYLLEYPLDLETQDYRIDEEVITCSGKTLILDQMLPELKRRGHKILLFSQMTKLLNILEDLCYIRNYKYSRIDGSMKFEDRQTQIEDFNSDPEIFIFLLSTRAGGLGLNLTAADTVIIYDSDWNPQQDLQAQDRCHRIGQTKPVVVYRLIAANTVDQRIVEVAHEKRRLEKMIIHKEKFKGRLNEKKLTAKELKELLQSTDHMAAINSDDITGTWVLSTEQLNKLLDRSDMLPGGATVAENSDEDNQLFKVVTRDEIMNIP</sequence>
<dbReference type="GO" id="GO:0005524">
    <property type="term" value="F:ATP binding"/>
    <property type="evidence" value="ECO:0007669"/>
    <property type="project" value="InterPro"/>
</dbReference>
<dbReference type="InterPro" id="IPR014001">
    <property type="entry name" value="Helicase_ATP-bd"/>
</dbReference>
<keyword evidence="2" id="KW-0347">Helicase</keyword>
<dbReference type="Proteomes" id="UP001152795">
    <property type="component" value="Unassembled WGS sequence"/>
</dbReference>
<dbReference type="GO" id="GO:0003682">
    <property type="term" value="F:chromatin binding"/>
    <property type="evidence" value="ECO:0007669"/>
    <property type="project" value="TreeGrafter"/>
</dbReference>
<dbReference type="GO" id="GO:0044027">
    <property type="term" value="P:negative regulation of gene expression via chromosomal CpG island methylation"/>
    <property type="evidence" value="ECO:0007669"/>
    <property type="project" value="TreeGrafter"/>
</dbReference>
<dbReference type="Pfam" id="PF00271">
    <property type="entry name" value="Helicase_C"/>
    <property type="match status" value="1"/>
</dbReference>
<dbReference type="InterPro" id="IPR027417">
    <property type="entry name" value="P-loop_NTPase"/>
</dbReference>
<dbReference type="GO" id="GO:0016787">
    <property type="term" value="F:hydrolase activity"/>
    <property type="evidence" value="ECO:0007669"/>
    <property type="project" value="UniProtKB-KW"/>
</dbReference>
<evidence type="ECO:0000313" key="2">
    <source>
        <dbReference type="EMBL" id="CAB3988558.1"/>
    </source>
</evidence>
<dbReference type="OrthoDB" id="5857104at2759"/>
<dbReference type="GO" id="GO:0031508">
    <property type="term" value="P:pericentric heterochromatin formation"/>
    <property type="evidence" value="ECO:0007669"/>
    <property type="project" value="TreeGrafter"/>
</dbReference>
<dbReference type="PANTHER" id="PTHR47161">
    <property type="entry name" value="LYMPHOID-SPECIFIC HELICASE"/>
    <property type="match status" value="1"/>
</dbReference>
<gene>
    <name evidence="2" type="ORF">PACLA_8A015986</name>
</gene>